<evidence type="ECO:0000313" key="3">
    <source>
        <dbReference type="Proteomes" id="UP001351900"/>
    </source>
</evidence>
<dbReference type="EMBL" id="JAZHOV010000008">
    <property type="protein sequence ID" value="MEF2256163.1"/>
    <property type="molecule type" value="Genomic_DNA"/>
</dbReference>
<reference evidence="2 3" key="1">
    <citation type="submission" date="2024-01" db="EMBL/GenBank/DDBJ databases">
        <title>the genome sequence of strain Microbacterium schleiferi NBRC 15075.</title>
        <authorList>
            <person name="Ding Y."/>
            <person name="Zhang G."/>
        </authorList>
    </citation>
    <scope>NUCLEOTIDE SEQUENCE [LARGE SCALE GENOMIC DNA]</scope>
    <source>
        <strain evidence="2 3">NBRC 15075</strain>
    </source>
</reference>
<sequence>MQIRTSSDWRDALPFETPVLASEAMPGEASRCARCPADEPPKERTELWAVKHRHPNNHAGFVRLYCLQHRPAVAPPPAVSAPPAARARKSTTPRAPRSTRATPSVPERVAAVCTNCFVEVPPSGICGVCGEPVS</sequence>
<gene>
    <name evidence="2" type="ORF">V2V91_13615</name>
</gene>
<dbReference type="Proteomes" id="UP001351900">
    <property type="component" value="Unassembled WGS sequence"/>
</dbReference>
<keyword evidence="3" id="KW-1185">Reference proteome</keyword>
<evidence type="ECO:0000256" key="1">
    <source>
        <dbReference type="SAM" id="MobiDB-lite"/>
    </source>
</evidence>
<proteinExistence type="predicted"/>
<feature type="region of interest" description="Disordered" evidence="1">
    <location>
        <begin position="75"/>
        <end position="104"/>
    </location>
</feature>
<name>A0ABU7VAL1_9MICO</name>
<dbReference type="RefSeq" id="WP_292710729.1">
    <property type="nucleotide sequence ID" value="NZ_BAAAUO010000001.1"/>
</dbReference>
<accession>A0ABU7VAL1</accession>
<organism evidence="2 3">
    <name type="scientific">Microbacterium schleiferi</name>
    <dbReference type="NCBI Taxonomy" id="69362"/>
    <lineage>
        <taxon>Bacteria</taxon>
        <taxon>Bacillati</taxon>
        <taxon>Actinomycetota</taxon>
        <taxon>Actinomycetes</taxon>
        <taxon>Micrococcales</taxon>
        <taxon>Microbacteriaceae</taxon>
        <taxon>Microbacterium</taxon>
    </lineage>
</organism>
<protein>
    <submittedName>
        <fullName evidence="2">Glucose-6-phosphate dehydrogenase</fullName>
    </submittedName>
</protein>
<feature type="compositionally biased region" description="Low complexity" evidence="1">
    <location>
        <begin position="92"/>
        <end position="104"/>
    </location>
</feature>
<comment type="caution">
    <text evidence="2">The sequence shown here is derived from an EMBL/GenBank/DDBJ whole genome shotgun (WGS) entry which is preliminary data.</text>
</comment>
<evidence type="ECO:0000313" key="2">
    <source>
        <dbReference type="EMBL" id="MEF2256163.1"/>
    </source>
</evidence>